<dbReference type="EMBL" id="JAJJMA010274376">
    <property type="protein sequence ID" value="MCL7045837.1"/>
    <property type="molecule type" value="Genomic_DNA"/>
</dbReference>
<accession>A0AA42AZD5</accession>
<protein>
    <submittedName>
        <fullName evidence="1">Uncharacterized protein</fullName>
    </submittedName>
</protein>
<evidence type="ECO:0000313" key="1">
    <source>
        <dbReference type="EMBL" id="MCL7045837.1"/>
    </source>
</evidence>
<organism evidence="1 2">
    <name type="scientific">Papaver nudicaule</name>
    <name type="common">Iceland poppy</name>
    <dbReference type="NCBI Taxonomy" id="74823"/>
    <lineage>
        <taxon>Eukaryota</taxon>
        <taxon>Viridiplantae</taxon>
        <taxon>Streptophyta</taxon>
        <taxon>Embryophyta</taxon>
        <taxon>Tracheophyta</taxon>
        <taxon>Spermatophyta</taxon>
        <taxon>Magnoliopsida</taxon>
        <taxon>Ranunculales</taxon>
        <taxon>Papaveraceae</taxon>
        <taxon>Papaveroideae</taxon>
        <taxon>Papaver</taxon>
    </lineage>
</organism>
<reference evidence="1" key="1">
    <citation type="submission" date="2022-03" db="EMBL/GenBank/DDBJ databases">
        <title>A functionally conserved STORR gene fusion in Papaver species that diverged 16.8 million years ago.</title>
        <authorList>
            <person name="Catania T."/>
        </authorList>
    </citation>
    <scope>NUCLEOTIDE SEQUENCE</scope>
    <source>
        <strain evidence="1">S-191538</strain>
    </source>
</reference>
<feature type="non-terminal residue" evidence="1">
    <location>
        <position position="1"/>
    </location>
</feature>
<evidence type="ECO:0000313" key="2">
    <source>
        <dbReference type="Proteomes" id="UP001177140"/>
    </source>
</evidence>
<dbReference type="Proteomes" id="UP001177140">
    <property type="component" value="Unassembled WGS sequence"/>
</dbReference>
<name>A0AA42AZD5_PAPNU</name>
<proteinExistence type="predicted"/>
<dbReference type="AlphaFoldDB" id="A0AA42AZD5"/>
<feature type="non-terminal residue" evidence="1">
    <location>
        <position position="152"/>
    </location>
</feature>
<keyword evidence="2" id="KW-1185">Reference proteome</keyword>
<comment type="caution">
    <text evidence="1">The sequence shown here is derived from an EMBL/GenBank/DDBJ whole genome shotgun (WGS) entry which is preliminary data.</text>
</comment>
<sequence>EALGLFSDPGDLGIKDRLMQFVQDNKEILDDFGNRIKSLQAEDVGKGSVIENLLDCLGYACNFSYARYPSTDDSGVENISSTLDSEFIKAVTETSGLIKEARKKLNSDKVYTLPGGSPLGNIVLWRILFESSLADLRFDLIRKMQAKAIKLG</sequence>
<gene>
    <name evidence="1" type="ORF">MKW94_024688</name>
</gene>